<evidence type="ECO:0000313" key="3">
    <source>
        <dbReference type="Proteomes" id="UP000005408"/>
    </source>
</evidence>
<organism evidence="2 3">
    <name type="scientific">Magallana gigas</name>
    <name type="common">Pacific oyster</name>
    <name type="synonym">Crassostrea gigas</name>
    <dbReference type="NCBI Taxonomy" id="29159"/>
    <lineage>
        <taxon>Eukaryota</taxon>
        <taxon>Metazoa</taxon>
        <taxon>Spiralia</taxon>
        <taxon>Lophotrochozoa</taxon>
        <taxon>Mollusca</taxon>
        <taxon>Bivalvia</taxon>
        <taxon>Autobranchia</taxon>
        <taxon>Pteriomorphia</taxon>
        <taxon>Ostreida</taxon>
        <taxon>Ostreoidea</taxon>
        <taxon>Ostreidae</taxon>
        <taxon>Magallana</taxon>
    </lineage>
</organism>
<keyword evidence="3" id="KW-1185">Reference proteome</keyword>
<evidence type="ECO:0000313" key="2">
    <source>
        <dbReference type="EnsemblMetazoa" id="G19527.1:cds"/>
    </source>
</evidence>
<dbReference type="Proteomes" id="UP000005408">
    <property type="component" value="Unassembled WGS sequence"/>
</dbReference>
<feature type="chain" id="PRO_5036457053" description="TNFR-Cys domain-containing protein" evidence="1">
    <location>
        <begin position="27"/>
        <end position="180"/>
    </location>
</feature>
<accession>A0A8W8JNG2</accession>
<evidence type="ECO:0008006" key="4">
    <source>
        <dbReference type="Google" id="ProtNLM"/>
    </source>
</evidence>
<name>A0A8W8JNG2_MAGGI</name>
<feature type="signal peptide" evidence="1">
    <location>
        <begin position="1"/>
        <end position="26"/>
    </location>
</feature>
<evidence type="ECO:0000256" key="1">
    <source>
        <dbReference type="SAM" id="SignalP"/>
    </source>
</evidence>
<sequence>MQYLSGTTRIPVLFSIFILRFSAIDSKIPKCIGNFKSCCEEYTWNSKTNTCEVCMPGFNGINCTETCPFPTYGKRCQMLCKCNKDQCDVSTGCSTLSEGNLTPSIVTQKSNKRNENNTNFILKTAISSYRTISDNSREAGTIKGVVKGIYGIPKIEHAKNVCKAIMELFAQYNVHFLRME</sequence>
<dbReference type="AlphaFoldDB" id="A0A8W8JNG2"/>
<dbReference type="Gene3D" id="2.170.300.10">
    <property type="entry name" value="Tie2 ligand-binding domain superfamily"/>
    <property type="match status" value="1"/>
</dbReference>
<protein>
    <recommendedName>
        <fullName evidence="4">TNFR-Cys domain-containing protein</fullName>
    </recommendedName>
</protein>
<keyword evidence="1" id="KW-0732">Signal</keyword>
<proteinExistence type="predicted"/>
<reference evidence="2" key="1">
    <citation type="submission" date="2022-08" db="UniProtKB">
        <authorList>
            <consortium name="EnsemblMetazoa"/>
        </authorList>
    </citation>
    <scope>IDENTIFICATION</scope>
    <source>
        <strain evidence="2">05x7-T-G4-1.051#20</strain>
    </source>
</reference>
<dbReference type="EnsemblMetazoa" id="G19527.1">
    <property type="protein sequence ID" value="G19527.1:cds"/>
    <property type="gene ID" value="G19527"/>
</dbReference>